<dbReference type="GO" id="GO:0004386">
    <property type="term" value="F:helicase activity"/>
    <property type="evidence" value="ECO:0007669"/>
    <property type="project" value="UniProtKB-KW"/>
</dbReference>
<proteinExistence type="predicted"/>
<keyword evidence="3" id="KW-0347">Helicase</keyword>
<feature type="compositionally biased region" description="Polar residues" evidence="1">
    <location>
        <begin position="435"/>
        <end position="448"/>
    </location>
</feature>
<dbReference type="SUPFAM" id="SSF52540">
    <property type="entry name" value="P-loop containing nucleoside triphosphate hydrolases"/>
    <property type="match status" value="1"/>
</dbReference>
<keyword evidence="4" id="KW-1185">Reference proteome</keyword>
<name>A0ABY6JP65_9GAMM</name>
<protein>
    <submittedName>
        <fullName evidence="3">DEAD/DEAH box helicase family protein</fullName>
    </submittedName>
</protein>
<keyword evidence="3" id="KW-0067">ATP-binding</keyword>
<dbReference type="RefSeq" id="WP_264429584.1">
    <property type="nucleotide sequence ID" value="NZ_CP080627.1"/>
</dbReference>
<feature type="region of interest" description="Disordered" evidence="1">
    <location>
        <begin position="435"/>
        <end position="495"/>
    </location>
</feature>
<dbReference type="Proteomes" id="UP001163082">
    <property type="component" value="Chromosome"/>
</dbReference>
<dbReference type="Pfam" id="PF04851">
    <property type="entry name" value="ResIII"/>
    <property type="match status" value="1"/>
</dbReference>
<keyword evidence="3" id="KW-0378">Hydrolase</keyword>
<dbReference type="InterPro" id="IPR006935">
    <property type="entry name" value="Helicase/UvrB_N"/>
</dbReference>
<accession>A0ABY6JP65</accession>
<evidence type="ECO:0000313" key="3">
    <source>
        <dbReference type="EMBL" id="UYV18981.1"/>
    </source>
</evidence>
<sequence length="904" mass="99971">MTFPARSLSEAITTAQGPLLVPESFQFTLIDNITDVIQSSAEPPCLLRAPTGSGKTFILSRVLGNVSTLHDVLWLWFVPYVTLLQQTLDALATNATELSGQLLSHGLNQQPAPGQVLLSTTSGVSRASWRRAGYDVGGGESLRTPAAFIALARANGMRIGVVVDEAHIALDEATEFGQFVKWLKPRYLAMATATPKSQRINQFLASAGKSSFESFGVSRSDVVKARLNKAYIEAVMYQLGQATHDVTDLKATVIKQAWRRNQHLQRQLVDAGIAMEPLLLVQVENGEGAIESAEKILMHECGIPPHAIGKHSADAPDPVMMSAIANDTSKKVLIFKQSAGTGFDAPRAAVLATTKSVNDPDYAMQYVGRVMRVAKPIRQAYANVEDIPPDFNTAFIYLANAEAQAGYQAAVNNAMAVKSRLEGETEKMVLRNTRSGAQAFTNQTTKQKPLSYALGAPTSHGQGATGSVTEHASPTTPESGIPSSSNNSGHTQGHLFTDEDLDTIVYGEKDVIRPSPLDALTEDELEERLRSFGIRLYRCQRTLPNVPLSLRRENRPNALDMAKITERAATQVPISPSLMREAQLAARDRLKEIERHVEMTQQKVSTQSVRISLDRNALAKQANVVMSRLPNVEQEDRRILVSIMARQAEPHVRDALEDADQDVDESEIQRMCRYAAHWIIRASATKLSEAFWAALAEHAETAEAEALPDALLFAESMPLLSSEKHIYGVLPPDAQQLGELDQHLEYDAQRLMDTATWNLETGVFRTGRFDFTYALNSDELRFAEALDRAEFVTWWFRNPEKKRYAVRVMRGDHKNYFYPDFVVCLTHIPGDPPLQRLVETKHDIKDAVRKARHTPPSYGKVMFLTQDGGHYHIINSDGSLGEEVDFGDLASMREKFKQTIGSVM</sequence>
<keyword evidence="3" id="KW-0547">Nucleotide-binding</keyword>
<organism evidence="3 4">
    <name type="scientific">Halomonas qaidamensis</name>
    <dbReference type="NCBI Taxonomy" id="2866211"/>
    <lineage>
        <taxon>Bacteria</taxon>
        <taxon>Pseudomonadati</taxon>
        <taxon>Pseudomonadota</taxon>
        <taxon>Gammaproteobacteria</taxon>
        <taxon>Oceanospirillales</taxon>
        <taxon>Halomonadaceae</taxon>
        <taxon>Halomonas</taxon>
    </lineage>
</organism>
<evidence type="ECO:0000259" key="2">
    <source>
        <dbReference type="Pfam" id="PF04851"/>
    </source>
</evidence>
<evidence type="ECO:0000256" key="1">
    <source>
        <dbReference type="SAM" id="MobiDB-lite"/>
    </source>
</evidence>
<dbReference type="Gene3D" id="3.40.50.300">
    <property type="entry name" value="P-loop containing nucleotide triphosphate hydrolases"/>
    <property type="match status" value="2"/>
</dbReference>
<reference evidence="3 4" key="1">
    <citation type="journal article" date="2022" name="Antonie Van Leeuwenhoek">
        <title>Whole genome sequencing of the halophilic Halomonas qaidamensis XH36, a novel species strain with high ectoine production.</title>
        <authorList>
            <person name="Zhang T."/>
            <person name="Cui T."/>
            <person name="Cao Y."/>
            <person name="Li Y."/>
            <person name="Li F."/>
            <person name="Zhu D."/>
            <person name="Xing J."/>
        </authorList>
    </citation>
    <scope>NUCLEOTIDE SEQUENCE [LARGE SCALE GENOMIC DNA]</scope>
    <source>
        <strain evidence="3 4">XH36</strain>
    </source>
</reference>
<feature type="compositionally biased region" description="Polar residues" evidence="1">
    <location>
        <begin position="459"/>
        <end position="491"/>
    </location>
</feature>
<feature type="domain" description="Helicase/UvrB N-terminal" evidence="2">
    <location>
        <begin position="23"/>
        <end position="196"/>
    </location>
</feature>
<evidence type="ECO:0000313" key="4">
    <source>
        <dbReference type="Proteomes" id="UP001163082"/>
    </source>
</evidence>
<dbReference type="InterPro" id="IPR027417">
    <property type="entry name" value="P-loop_NTPase"/>
</dbReference>
<gene>
    <name evidence="3" type="ORF">K1Y77_16295</name>
</gene>
<dbReference type="EMBL" id="CP080627">
    <property type="protein sequence ID" value="UYV18981.1"/>
    <property type="molecule type" value="Genomic_DNA"/>
</dbReference>